<sequence length="223" mass="25370">MSSSGGDGGRRRSSRLEKGKAVVYASSPHTDDEYESMEGPAERASRQLRSYNVTMMQGVRIRHPAQVLPSKSLLSLLLLLLLLLDLLRFPLEVWHLGEHRLQRDPKEIVDSILLETPLLRDLAQHPSTTVRRCEFHRYLARGQPEYRAFLEGLGFRHFLSIPSISLNHHTCEMGVLPLDWSAILGIRFGGKIPPREFISCEKVMVMLGIDDPKDFVETQKMTL</sequence>
<protein>
    <submittedName>
        <fullName evidence="2">Uncharacterized protein</fullName>
    </submittedName>
</protein>
<feature type="compositionally biased region" description="Basic and acidic residues" evidence="1">
    <location>
        <begin position="8"/>
        <end position="20"/>
    </location>
</feature>
<accession>A0A2N9ECM9</accession>
<feature type="region of interest" description="Disordered" evidence="1">
    <location>
        <begin position="1"/>
        <end position="43"/>
    </location>
</feature>
<evidence type="ECO:0000313" key="2">
    <source>
        <dbReference type="EMBL" id="SPC72390.1"/>
    </source>
</evidence>
<name>A0A2N9ECM9_FAGSY</name>
<organism evidence="2">
    <name type="scientific">Fagus sylvatica</name>
    <name type="common">Beechnut</name>
    <dbReference type="NCBI Taxonomy" id="28930"/>
    <lineage>
        <taxon>Eukaryota</taxon>
        <taxon>Viridiplantae</taxon>
        <taxon>Streptophyta</taxon>
        <taxon>Embryophyta</taxon>
        <taxon>Tracheophyta</taxon>
        <taxon>Spermatophyta</taxon>
        <taxon>Magnoliopsida</taxon>
        <taxon>eudicotyledons</taxon>
        <taxon>Gunneridae</taxon>
        <taxon>Pentapetalae</taxon>
        <taxon>rosids</taxon>
        <taxon>fabids</taxon>
        <taxon>Fagales</taxon>
        <taxon>Fagaceae</taxon>
        <taxon>Fagus</taxon>
    </lineage>
</organism>
<reference evidence="2" key="1">
    <citation type="submission" date="2018-02" db="EMBL/GenBank/DDBJ databases">
        <authorList>
            <person name="Cohen D.B."/>
            <person name="Kent A.D."/>
        </authorList>
    </citation>
    <scope>NUCLEOTIDE SEQUENCE</scope>
</reference>
<proteinExistence type="predicted"/>
<dbReference type="EMBL" id="OIVN01000003">
    <property type="protein sequence ID" value="SPC72390.1"/>
    <property type="molecule type" value="Genomic_DNA"/>
</dbReference>
<evidence type="ECO:0000256" key="1">
    <source>
        <dbReference type="SAM" id="MobiDB-lite"/>
    </source>
</evidence>
<gene>
    <name evidence="2" type="ORF">FSB_LOCUS272</name>
</gene>
<dbReference type="AlphaFoldDB" id="A0A2N9ECM9"/>